<comment type="caution">
    <text evidence="1">The sequence shown here is derived from an EMBL/GenBank/DDBJ whole genome shotgun (WGS) entry which is preliminary data.</text>
</comment>
<reference evidence="2" key="1">
    <citation type="submission" date="2017-09" db="EMBL/GenBank/DDBJ databases">
        <title>Depth-based differentiation of microbial function through sediment-hosted aquifers and enrichment of novel symbionts in the deep terrestrial subsurface.</title>
        <authorList>
            <person name="Probst A.J."/>
            <person name="Ladd B."/>
            <person name="Jarett J.K."/>
            <person name="Geller-Mcgrath D.E."/>
            <person name="Sieber C.M.K."/>
            <person name="Emerson J.B."/>
            <person name="Anantharaman K."/>
            <person name="Thomas B.C."/>
            <person name="Malmstrom R."/>
            <person name="Stieglmeier M."/>
            <person name="Klingl A."/>
            <person name="Woyke T."/>
            <person name="Ryan C.M."/>
            <person name="Banfield J.F."/>
        </authorList>
    </citation>
    <scope>NUCLEOTIDE SEQUENCE [LARGE SCALE GENOMIC DNA]</scope>
</reference>
<gene>
    <name evidence="1" type="ORF">COU95_00820</name>
</gene>
<accession>A0A2M8L464</accession>
<organism evidence="1 2">
    <name type="scientific">Candidatus Shapirobacteria bacterium CG10_big_fil_rev_8_21_14_0_10_40_9</name>
    <dbReference type="NCBI Taxonomy" id="1974888"/>
    <lineage>
        <taxon>Bacteria</taxon>
        <taxon>Candidatus Shapironibacteriota</taxon>
    </lineage>
</organism>
<sequence>MRGERWVQSCFLGSDIEFTPRPKFLRISATELAQMMVTDSPGFFLNQTKEPLPRSESLSLLQGTLVHDVFSTEAFMLDYPASSLKKLPRHIEKIVLRGLPSRFPSLRGNRLRSFQKFLLERGQEFWSIIGEGDDEIKDKIDKLYERISYELLFNPSYFFFDVQRPLDESMSKLLGTYPYEERKSAWEGMKPIGKAGVKRLWEIFYKEHLAEEPGLESKRFSEVSIIQLLRGREGNLNIQIPSRIDLINARFASDLNSGKKVFEGFEIYDFKWMGRIFTQEYKIYKTTLWLNQALNRITYNQFARRLKRDGVVIIEYANIPVVSINVYLVWALESHYPEMVVERLGFTEDENKENEKLFYKWTGWLRKHFDKGDVLEAREIAGT</sequence>
<protein>
    <submittedName>
        <fullName evidence="1">Uncharacterized protein</fullName>
    </submittedName>
</protein>
<proteinExistence type="predicted"/>
<dbReference type="AlphaFoldDB" id="A0A2M8L464"/>
<evidence type="ECO:0000313" key="1">
    <source>
        <dbReference type="EMBL" id="PJE67725.1"/>
    </source>
</evidence>
<name>A0A2M8L464_9BACT</name>
<dbReference type="EMBL" id="PFEK01000014">
    <property type="protein sequence ID" value="PJE67725.1"/>
    <property type="molecule type" value="Genomic_DNA"/>
</dbReference>
<evidence type="ECO:0000313" key="2">
    <source>
        <dbReference type="Proteomes" id="UP000231474"/>
    </source>
</evidence>
<dbReference type="Proteomes" id="UP000231474">
    <property type="component" value="Unassembled WGS sequence"/>
</dbReference>